<feature type="domain" description="CRAL-TRIO" evidence="6">
    <location>
        <begin position="154"/>
        <end position="328"/>
    </location>
</feature>
<dbReference type="Proteomes" id="UP000515123">
    <property type="component" value="Linkage group 9"/>
</dbReference>
<dbReference type="SMART" id="SM00516">
    <property type="entry name" value="SEC14"/>
    <property type="match status" value="1"/>
</dbReference>
<dbReference type="PANTHER" id="PTHR45657">
    <property type="entry name" value="CRAL-TRIO DOMAIN-CONTAINING PROTEIN YKL091C-RELATED"/>
    <property type="match status" value="1"/>
</dbReference>
<keyword evidence="3" id="KW-0333">Golgi apparatus</keyword>
<keyword evidence="7" id="KW-1185">Reference proteome</keyword>
<reference evidence="8" key="2">
    <citation type="submission" date="2025-08" db="UniProtKB">
        <authorList>
            <consortium name="RefSeq"/>
        </authorList>
    </citation>
    <scope>IDENTIFICATION</scope>
    <source>
        <tissue evidence="8">Leaf</tissue>
    </source>
</reference>
<dbReference type="Gene3D" id="1.10.8.20">
    <property type="entry name" value="N-terminal domain of phosphatidylinositol transfer protein sec14p"/>
    <property type="match status" value="1"/>
</dbReference>
<accession>A0A6P5FTA1</accession>
<evidence type="ECO:0000256" key="3">
    <source>
        <dbReference type="ARBA" id="ARBA00023034"/>
    </source>
</evidence>
<comment type="similarity">
    <text evidence="4">Belongs to the SFH family.</text>
</comment>
<protein>
    <submittedName>
        <fullName evidence="8">Phosphatidylinositol/phosphatidylcholine transfer protein SFH11-like isoform X1</fullName>
    </submittedName>
</protein>
<dbReference type="GeneID" id="109715644"/>
<dbReference type="InterPro" id="IPR051026">
    <property type="entry name" value="PI/PC_transfer"/>
</dbReference>
<evidence type="ECO:0000259" key="6">
    <source>
        <dbReference type="PROSITE" id="PS50191"/>
    </source>
</evidence>
<sequence length="544" mass="62981">MRYCGKKSPGLITISILAFGFDNRAVGCNALQNRSRSVNLLNLPIEAHWELPQVEKKKSFLSKMSLRISQRNTLSDISQVVHDPKDDEAVKSFRELLLLTGQLPEQHDDYHTLLRFLRMRAFNTVKAKDMFVNMLKWREDFGVDTITKDFKFEEIEAVKRCYPHGYHGVDRYGRPLYIERIGSVDLTKLLQVTTVDRYVKYHVQEQEKTLNLRYPACSLAAERRIASTTTIVDVKGVGMNNFSKPARELFIEIQKIDSNYYPETLNQLYVINAGSGFKALWKVLHAFLEARTLSKIKVLGSNYQSTLFEAVDPSNLPEFLGGTCKCSEYGGCLLKDKGPWTNPDIISILQESTDRQLRPRNNRAVSMTLKETEMPEIEVHGPPKSMRTNYAKEDISKKILELESWLADTKQVSGKSLLRVAQTCNKAARTCRSHTTVKATSLRLNHSSDDSKWWTYEVRSKHAMKFEEYRVYIYIYMQLLPFLLFSIFYSLDFFFLKKKFYEKKFLLIDNGLQFYILHAFPLSTGLKHEIFSNMPVWLCKVSFC</sequence>
<dbReference type="Pfam" id="PF00650">
    <property type="entry name" value="CRAL_TRIO"/>
    <property type="match status" value="1"/>
</dbReference>
<dbReference type="SMART" id="SM01100">
    <property type="entry name" value="CRAL_TRIO_N"/>
    <property type="match status" value="1"/>
</dbReference>
<proteinExistence type="inferred from homology"/>
<dbReference type="CDD" id="cd00170">
    <property type="entry name" value="SEC14"/>
    <property type="match status" value="1"/>
</dbReference>
<evidence type="ECO:0000256" key="2">
    <source>
        <dbReference type="ARBA" id="ARBA00004395"/>
    </source>
</evidence>
<evidence type="ECO:0000256" key="5">
    <source>
        <dbReference type="SAM" id="Phobius"/>
    </source>
</evidence>
<dbReference type="SUPFAM" id="SSF46938">
    <property type="entry name" value="CRAL/TRIO N-terminal domain"/>
    <property type="match status" value="1"/>
</dbReference>
<dbReference type="PROSITE" id="PS50191">
    <property type="entry name" value="CRAL_TRIO"/>
    <property type="match status" value="1"/>
</dbReference>
<evidence type="ECO:0000256" key="4">
    <source>
        <dbReference type="ARBA" id="ARBA00038020"/>
    </source>
</evidence>
<keyword evidence="5" id="KW-0472">Membrane</keyword>
<dbReference type="PANTHER" id="PTHR45657:SF50">
    <property type="entry name" value="PHOSPHATIDYLINOSITOL_PHOSPHATIDYLCHOLINE TRANSFER PROTEIN SFH11"/>
    <property type="match status" value="1"/>
</dbReference>
<evidence type="ECO:0000313" key="8">
    <source>
        <dbReference type="RefSeq" id="XP_020096345.1"/>
    </source>
</evidence>
<dbReference type="InterPro" id="IPR036273">
    <property type="entry name" value="CRAL/TRIO_N_dom_sf"/>
</dbReference>
<organism evidence="7 8">
    <name type="scientific">Ananas comosus</name>
    <name type="common">Pineapple</name>
    <name type="synonym">Ananas ananas</name>
    <dbReference type="NCBI Taxonomy" id="4615"/>
    <lineage>
        <taxon>Eukaryota</taxon>
        <taxon>Viridiplantae</taxon>
        <taxon>Streptophyta</taxon>
        <taxon>Embryophyta</taxon>
        <taxon>Tracheophyta</taxon>
        <taxon>Spermatophyta</taxon>
        <taxon>Magnoliopsida</taxon>
        <taxon>Liliopsida</taxon>
        <taxon>Poales</taxon>
        <taxon>Bromeliaceae</taxon>
        <taxon>Bromelioideae</taxon>
        <taxon>Ananas</taxon>
    </lineage>
</organism>
<dbReference type="InterPro" id="IPR001251">
    <property type="entry name" value="CRAL-TRIO_dom"/>
</dbReference>
<comment type="subcellular location">
    <subcellularLocation>
        <location evidence="1">Cell membrane</location>
        <topology evidence="1">Peripheral membrane protein</topology>
    </subcellularLocation>
    <subcellularLocation>
        <location evidence="2">Golgi apparatus membrane</location>
        <topology evidence="2">Peripheral membrane protein</topology>
    </subcellularLocation>
</comment>
<keyword evidence="5" id="KW-0812">Transmembrane</keyword>
<keyword evidence="5" id="KW-1133">Transmembrane helix</keyword>
<dbReference type="InterPro" id="IPR011074">
    <property type="entry name" value="CRAL/TRIO_N_dom"/>
</dbReference>
<reference evidence="7" key="1">
    <citation type="journal article" date="2015" name="Nat. Genet.">
        <title>The pineapple genome and the evolution of CAM photosynthesis.</title>
        <authorList>
            <person name="Ming R."/>
            <person name="VanBuren R."/>
            <person name="Wai C.M."/>
            <person name="Tang H."/>
            <person name="Schatz M.C."/>
            <person name="Bowers J.E."/>
            <person name="Lyons E."/>
            <person name="Wang M.L."/>
            <person name="Chen J."/>
            <person name="Biggers E."/>
            <person name="Zhang J."/>
            <person name="Huang L."/>
            <person name="Zhang L."/>
            <person name="Miao W."/>
            <person name="Zhang J."/>
            <person name="Ye Z."/>
            <person name="Miao C."/>
            <person name="Lin Z."/>
            <person name="Wang H."/>
            <person name="Zhou H."/>
            <person name="Yim W.C."/>
            <person name="Priest H.D."/>
            <person name="Zheng C."/>
            <person name="Woodhouse M."/>
            <person name="Edger P.P."/>
            <person name="Guyot R."/>
            <person name="Guo H.B."/>
            <person name="Guo H."/>
            <person name="Zheng G."/>
            <person name="Singh R."/>
            <person name="Sharma A."/>
            <person name="Min X."/>
            <person name="Zheng Y."/>
            <person name="Lee H."/>
            <person name="Gurtowski J."/>
            <person name="Sedlazeck F.J."/>
            <person name="Harkess A."/>
            <person name="McKain M.R."/>
            <person name="Liao Z."/>
            <person name="Fang J."/>
            <person name="Liu J."/>
            <person name="Zhang X."/>
            <person name="Zhang Q."/>
            <person name="Hu W."/>
            <person name="Qin Y."/>
            <person name="Wang K."/>
            <person name="Chen L.Y."/>
            <person name="Shirley N."/>
            <person name="Lin Y.R."/>
            <person name="Liu L.Y."/>
            <person name="Hernandez A.G."/>
            <person name="Wright C.L."/>
            <person name="Bulone V."/>
            <person name="Tuskan G.A."/>
            <person name="Heath K."/>
            <person name="Zee F."/>
            <person name="Moore P.H."/>
            <person name="Sunkar R."/>
            <person name="Leebens-Mack J.H."/>
            <person name="Mockler T."/>
            <person name="Bennetzen J.L."/>
            <person name="Freeling M."/>
            <person name="Sankoff D."/>
            <person name="Paterson A.H."/>
            <person name="Zhu X."/>
            <person name="Yang X."/>
            <person name="Smith J.A."/>
            <person name="Cushman J.C."/>
            <person name="Paull R.E."/>
            <person name="Yu Q."/>
        </authorList>
    </citation>
    <scope>NUCLEOTIDE SEQUENCE [LARGE SCALE GENOMIC DNA]</scope>
    <source>
        <strain evidence="7">cv. F153</strain>
    </source>
</reference>
<evidence type="ECO:0000256" key="1">
    <source>
        <dbReference type="ARBA" id="ARBA00004202"/>
    </source>
</evidence>
<dbReference type="InterPro" id="IPR036865">
    <property type="entry name" value="CRAL-TRIO_dom_sf"/>
</dbReference>
<dbReference type="SUPFAM" id="SSF52087">
    <property type="entry name" value="CRAL/TRIO domain"/>
    <property type="match status" value="1"/>
</dbReference>
<evidence type="ECO:0000313" key="7">
    <source>
        <dbReference type="Proteomes" id="UP000515123"/>
    </source>
</evidence>
<dbReference type="RefSeq" id="XP_020096345.1">
    <property type="nucleotide sequence ID" value="XM_020240756.1"/>
</dbReference>
<dbReference type="Gene3D" id="3.40.525.10">
    <property type="entry name" value="CRAL-TRIO lipid binding domain"/>
    <property type="match status" value="1"/>
</dbReference>
<dbReference type="AlphaFoldDB" id="A0A6P5FTA1"/>
<gene>
    <name evidence="8" type="primary">LOC109715644</name>
</gene>
<feature type="transmembrane region" description="Helical" evidence="5">
    <location>
        <begin position="471"/>
        <end position="496"/>
    </location>
</feature>
<dbReference type="GO" id="GO:0000139">
    <property type="term" value="C:Golgi membrane"/>
    <property type="evidence" value="ECO:0007669"/>
    <property type="project" value="UniProtKB-SubCell"/>
</dbReference>
<dbReference type="GO" id="GO:0005886">
    <property type="term" value="C:plasma membrane"/>
    <property type="evidence" value="ECO:0007669"/>
    <property type="project" value="UniProtKB-SubCell"/>
</dbReference>
<dbReference type="OrthoDB" id="1434354at2759"/>
<name>A0A6P5FTA1_ANACO</name>